<dbReference type="AlphaFoldDB" id="A0A1Y6CE01"/>
<dbReference type="SUPFAM" id="SSF53756">
    <property type="entry name" value="UDP-Glycosyltransferase/glycogen phosphorylase"/>
    <property type="match status" value="1"/>
</dbReference>
<dbReference type="InterPro" id="IPR007235">
    <property type="entry name" value="Glyco_trans_28_C"/>
</dbReference>
<accession>A0A1Y6CE01</accession>
<feature type="domain" description="Glycosyl transferase family 28 C-terminal" evidence="1">
    <location>
        <begin position="215"/>
        <end position="350"/>
    </location>
</feature>
<name>A0A1Y6CE01_9NEIS</name>
<sequence length="381" mass="41120">MKLLFYVQSLLGIGHLQRAARLARACQAHGLEVHMLMGGEGSALVDFGAARRIALPPLTSADARFTTLLDRHGRPLDAALEAERRDRVLAALEQVRPALLLIESYPFGRRRLRFELEPLIEAAHAMIPRPLVVASVRDVLQVRSPERQAESAERFRRDFDHLLVHGDAEFLPLSASFPVALLPPERVHHTGYVGAALTPSDDPEAVGEVLVSAGGGAVGAELLATALAARPLTRLATRRWRLLCGPRLEAARRHVLEREAPAGVIVEDLRADFAPRLAVAALSISQAGYNTVLDLLAAGCPAVLVPFQGEDQTEQRLRAEALAARGRAVLLGEDALTPLALAAAIEQALTLPPTRLPLKLDGAEQSARLLRRWAEEAGHGG</sequence>
<dbReference type="PANTHER" id="PTHR21015:SF28">
    <property type="entry name" value="SLL1722 PROTEIN"/>
    <property type="match status" value="1"/>
</dbReference>
<keyword evidence="3" id="KW-1185">Reference proteome</keyword>
<dbReference type="RefSeq" id="WP_085277695.1">
    <property type="nucleotide sequence ID" value="NZ_FXAG01000027.1"/>
</dbReference>
<evidence type="ECO:0000313" key="3">
    <source>
        <dbReference type="Proteomes" id="UP000192920"/>
    </source>
</evidence>
<evidence type="ECO:0000259" key="1">
    <source>
        <dbReference type="Pfam" id="PF04101"/>
    </source>
</evidence>
<dbReference type="GO" id="GO:0016758">
    <property type="term" value="F:hexosyltransferase activity"/>
    <property type="evidence" value="ECO:0007669"/>
    <property type="project" value="InterPro"/>
</dbReference>
<dbReference type="PANTHER" id="PTHR21015">
    <property type="entry name" value="UDP-N-ACETYLGLUCOSAMINE--N-ACETYLMURAMYL-(PENTAPEPTIDE) PYROPHOSPHORYL-UNDECAPRENOL N-ACETYLGLUCOSAMINE TRANSFERASE 1"/>
    <property type="match status" value="1"/>
</dbReference>
<gene>
    <name evidence="2" type="ORF">SAMN02745746_03690</name>
</gene>
<dbReference type="Gene3D" id="3.40.50.2000">
    <property type="entry name" value="Glycogen Phosphorylase B"/>
    <property type="match status" value="1"/>
</dbReference>
<reference evidence="3" key="1">
    <citation type="submission" date="2017-04" db="EMBL/GenBank/DDBJ databases">
        <authorList>
            <person name="Varghese N."/>
            <person name="Submissions S."/>
        </authorList>
    </citation>
    <scope>NUCLEOTIDE SEQUENCE [LARGE SCALE GENOMIC DNA]</scope>
    <source>
        <strain evidence="3">DSM 22618</strain>
    </source>
</reference>
<organism evidence="2 3">
    <name type="scientific">Pseudogulbenkiania subflava DSM 22618</name>
    <dbReference type="NCBI Taxonomy" id="1123014"/>
    <lineage>
        <taxon>Bacteria</taxon>
        <taxon>Pseudomonadati</taxon>
        <taxon>Pseudomonadota</taxon>
        <taxon>Betaproteobacteria</taxon>
        <taxon>Neisseriales</taxon>
        <taxon>Chromobacteriaceae</taxon>
        <taxon>Pseudogulbenkiania</taxon>
    </lineage>
</organism>
<protein>
    <submittedName>
        <fullName evidence="2">Predicted glycosyl transferase</fullName>
    </submittedName>
</protein>
<evidence type="ECO:0000313" key="2">
    <source>
        <dbReference type="EMBL" id="SMF51394.1"/>
    </source>
</evidence>
<dbReference type="STRING" id="1123014.SAMN02745746_03690"/>
<keyword evidence="2" id="KW-0808">Transferase</keyword>
<dbReference type="EMBL" id="FXAG01000027">
    <property type="protein sequence ID" value="SMF51394.1"/>
    <property type="molecule type" value="Genomic_DNA"/>
</dbReference>
<dbReference type="Proteomes" id="UP000192920">
    <property type="component" value="Unassembled WGS sequence"/>
</dbReference>
<dbReference type="Pfam" id="PF04101">
    <property type="entry name" value="Glyco_tran_28_C"/>
    <property type="match status" value="1"/>
</dbReference>
<proteinExistence type="predicted"/>